<dbReference type="AlphaFoldDB" id="A0AAW8R4Z0"/>
<evidence type="ECO:0000313" key="8">
    <source>
        <dbReference type="EMBL" id="MDT0583462.1"/>
    </source>
</evidence>
<dbReference type="PANTHER" id="PTHR39210:SF1">
    <property type="entry name" value="HEPARIN-SULFATE LYASE"/>
    <property type="match status" value="1"/>
</dbReference>
<dbReference type="RefSeq" id="WP_311362231.1">
    <property type="nucleotide sequence ID" value="NZ_JAVRIE010000005.1"/>
</dbReference>
<accession>A0AAW8R4Z0</accession>
<keyword evidence="3" id="KW-0574">Periplasm</keyword>
<comment type="caution">
    <text evidence="8">The sequence shown here is derived from an EMBL/GenBank/DDBJ whole genome shotgun (WGS) entry which is preliminary data.</text>
</comment>
<dbReference type="Pfam" id="PF07940">
    <property type="entry name" value="Hepar_II_III_C"/>
    <property type="match status" value="1"/>
</dbReference>
<dbReference type="PANTHER" id="PTHR39210">
    <property type="entry name" value="HEPARIN-SULFATE LYASE"/>
    <property type="match status" value="1"/>
</dbReference>
<evidence type="ECO:0000256" key="3">
    <source>
        <dbReference type="ARBA" id="ARBA00022764"/>
    </source>
</evidence>
<comment type="subcellular location">
    <subcellularLocation>
        <location evidence="1">Periplasm</location>
    </subcellularLocation>
</comment>
<evidence type="ECO:0000313" key="9">
    <source>
        <dbReference type="Proteomes" id="UP001249020"/>
    </source>
</evidence>
<dbReference type="Gene3D" id="1.50.10.100">
    <property type="entry name" value="Chondroitin AC/alginate lyase"/>
    <property type="match status" value="1"/>
</dbReference>
<evidence type="ECO:0000259" key="7">
    <source>
        <dbReference type="Pfam" id="PF07940"/>
    </source>
</evidence>
<proteinExistence type="predicted"/>
<feature type="signal peptide" evidence="5">
    <location>
        <begin position="1"/>
        <end position="20"/>
    </location>
</feature>
<dbReference type="GO" id="GO:0016829">
    <property type="term" value="F:lyase activity"/>
    <property type="evidence" value="ECO:0007669"/>
    <property type="project" value="UniProtKB-KW"/>
</dbReference>
<dbReference type="Proteomes" id="UP001249020">
    <property type="component" value="Unassembled WGS sequence"/>
</dbReference>
<organism evidence="8 9">
    <name type="scientific">Brumicola blandensis</name>
    <dbReference type="NCBI Taxonomy" id="3075611"/>
    <lineage>
        <taxon>Bacteria</taxon>
        <taxon>Pseudomonadati</taxon>
        <taxon>Pseudomonadota</taxon>
        <taxon>Gammaproteobacteria</taxon>
        <taxon>Alteromonadales</taxon>
        <taxon>Alteromonadaceae</taxon>
        <taxon>Brumicola</taxon>
    </lineage>
</organism>
<evidence type="ECO:0000256" key="4">
    <source>
        <dbReference type="ARBA" id="ARBA00023239"/>
    </source>
</evidence>
<evidence type="ECO:0000256" key="2">
    <source>
        <dbReference type="ARBA" id="ARBA00022729"/>
    </source>
</evidence>
<sequence>MKLANTLLSVFLLSSFACSAQHLLETPEQIEAMQMAAKSDGSFADEFEARKAKIDLALTQKLNVPLPADAGGGYTHEVHKRNYATMRDAGRLYLITNEQKYANLVRDMLFEYAEMYPTLPLHPQQKEQSPGKLFWQSLNEAVWLVYTIQGYDAVKDALTTEERNTIENGVFIPMVRYLSEESPQTFDKIHNHGTWAVAGVGMAGYVLDKPEWVEKSLYGLDKSGKGGFMRQLDELFSPQGYYNEGPYYQRYALMPFVLFAKAIDVNEPERKIFEYRDEVLLKAITTTIELSYNGLFFGINDAIKDKGIDTLELVHGVTIAYNKTAEKGLLSIAKKQNQVLLTGDGLAVANAIDDGLEVVYPFDSKVFGDGISGKEGALVVLRENQDTAHQTLVFKATSQGLGHGHFDKLHWIFYNQGEEVVYDYGAARFLNVEAKYGGHYLPENNAYAKQTIAHNTLVVDEISHFNGKTSVGNQYHPDVLFTEFDEELQISSARMENAYDNLAFTRTQALVNSKEGFVFLIDILDVEAEGEHQLDVPVHFNGQFIDSNVGLQGQTQSQSALGSNNGYQYLWLQAKGEVEQDLARVTWLKDNTFYTHTTVAKKQNNRKPQELLMVRIGANDPNFNLIAKQALINRIHSSGNHQFLSMLEVHGEYNGSREFTINSKSQLQSLENISHLSSNKTVTLVKATFAPELSFVLAIASSASDENTETEFSVEGKEYEMKGNAHLFRL</sequence>
<feature type="chain" id="PRO_5043880467" evidence="5">
    <location>
        <begin position="21"/>
        <end position="730"/>
    </location>
</feature>
<keyword evidence="2 5" id="KW-0732">Signal</keyword>
<evidence type="ECO:0000259" key="6">
    <source>
        <dbReference type="Pfam" id="PF05426"/>
    </source>
</evidence>
<keyword evidence="9" id="KW-1185">Reference proteome</keyword>
<evidence type="ECO:0000256" key="1">
    <source>
        <dbReference type="ARBA" id="ARBA00004418"/>
    </source>
</evidence>
<keyword evidence="4" id="KW-0456">Lyase</keyword>
<dbReference type="Gene3D" id="2.70.98.70">
    <property type="match status" value="1"/>
</dbReference>
<dbReference type="EMBL" id="JAVRIE010000005">
    <property type="protein sequence ID" value="MDT0583462.1"/>
    <property type="molecule type" value="Genomic_DNA"/>
</dbReference>
<feature type="domain" description="Heparinase II/III-like C-terminal" evidence="7">
    <location>
        <begin position="371"/>
        <end position="590"/>
    </location>
</feature>
<dbReference type="GO" id="GO:0042597">
    <property type="term" value="C:periplasmic space"/>
    <property type="evidence" value="ECO:0007669"/>
    <property type="project" value="UniProtKB-SubCell"/>
</dbReference>
<evidence type="ECO:0000256" key="5">
    <source>
        <dbReference type="SAM" id="SignalP"/>
    </source>
</evidence>
<dbReference type="InterPro" id="IPR012480">
    <property type="entry name" value="Hepar_II_III_C"/>
</dbReference>
<feature type="domain" description="Alginate lyase" evidence="6">
    <location>
        <begin position="85"/>
        <end position="287"/>
    </location>
</feature>
<dbReference type="PROSITE" id="PS51257">
    <property type="entry name" value="PROKAR_LIPOPROTEIN"/>
    <property type="match status" value="1"/>
</dbReference>
<dbReference type="SUPFAM" id="SSF48230">
    <property type="entry name" value="Chondroitin AC/alginate lyase"/>
    <property type="match status" value="1"/>
</dbReference>
<protein>
    <submittedName>
        <fullName evidence="8">Heparinase II/III family protein</fullName>
    </submittedName>
</protein>
<dbReference type="Pfam" id="PF05426">
    <property type="entry name" value="Alginate_lyase"/>
    <property type="match status" value="1"/>
</dbReference>
<reference evidence="8 9" key="1">
    <citation type="submission" date="2023-09" db="EMBL/GenBank/DDBJ databases">
        <authorList>
            <person name="Rey-Velasco X."/>
        </authorList>
    </citation>
    <scope>NUCLEOTIDE SEQUENCE [LARGE SCALE GENOMIC DNA]</scope>
    <source>
        <strain evidence="8 9">W409</strain>
    </source>
</reference>
<dbReference type="InterPro" id="IPR008397">
    <property type="entry name" value="Alginate_lyase_dom"/>
</dbReference>
<gene>
    <name evidence="8" type="ORF">RM544_13015</name>
</gene>
<dbReference type="InterPro" id="IPR008929">
    <property type="entry name" value="Chondroitin_lyas"/>
</dbReference>
<name>A0AAW8R4Z0_9ALTE</name>